<dbReference type="SMART" id="SM00167">
    <property type="entry name" value="VPS9"/>
    <property type="match status" value="1"/>
</dbReference>
<dbReference type="SUPFAM" id="SSF48403">
    <property type="entry name" value="Ankyrin repeat"/>
    <property type="match status" value="2"/>
</dbReference>
<feature type="repeat" description="ANK" evidence="1">
    <location>
        <begin position="491"/>
        <end position="523"/>
    </location>
</feature>
<name>A0A6P3X3S9_DINQU</name>
<dbReference type="GO" id="GO:0097422">
    <property type="term" value="C:tubular endosome"/>
    <property type="evidence" value="ECO:0007669"/>
    <property type="project" value="TreeGrafter"/>
</dbReference>
<feature type="domain" description="VPS9" evidence="3">
    <location>
        <begin position="238"/>
        <end position="374"/>
    </location>
</feature>
<dbReference type="GO" id="GO:0005770">
    <property type="term" value="C:late endosome"/>
    <property type="evidence" value="ECO:0007669"/>
    <property type="project" value="TreeGrafter"/>
</dbReference>
<dbReference type="PROSITE" id="PS50297">
    <property type="entry name" value="ANK_REP_REGION"/>
    <property type="match status" value="7"/>
</dbReference>
<feature type="repeat" description="ANK" evidence="1">
    <location>
        <begin position="755"/>
        <end position="777"/>
    </location>
</feature>
<evidence type="ECO:0000256" key="1">
    <source>
        <dbReference type="PROSITE-ProRule" id="PRU00023"/>
    </source>
</evidence>
<dbReference type="PANTHER" id="PTHR24170:SF2">
    <property type="entry name" value="ANKYRIN REPEAT DOMAIN-CONTAINING PROTEIN 27"/>
    <property type="match status" value="1"/>
</dbReference>
<dbReference type="InterPro" id="IPR051248">
    <property type="entry name" value="UPF0507/Ank_repeat_27"/>
</dbReference>
<feature type="repeat" description="ANK" evidence="1">
    <location>
        <begin position="458"/>
        <end position="490"/>
    </location>
</feature>
<dbReference type="Pfam" id="PF13857">
    <property type="entry name" value="Ank_5"/>
    <property type="match status" value="1"/>
</dbReference>
<dbReference type="AlphaFoldDB" id="A0A6P3X3S9"/>
<evidence type="ECO:0000259" key="3">
    <source>
        <dbReference type="PROSITE" id="PS51205"/>
    </source>
</evidence>
<keyword evidence="1" id="KW-0040">ANK repeat</keyword>
<dbReference type="Gene3D" id="1.20.1050.80">
    <property type="entry name" value="VPS9 domain"/>
    <property type="match status" value="1"/>
</dbReference>
<dbReference type="PROSITE" id="PS50088">
    <property type="entry name" value="ANK_REPEAT"/>
    <property type="match status" value="7"/>
</dbReference>
<dbReference type="Pfam" id="PF00023">
    <property type="entry name" value="Ank"/>
    <property type="match status" value="1"/>
</dbReference>
<dbReference type="RefSeq" id="XP_014472534.1">
    <property type="nucleotide sequence ID" value="XM_014617048.1"/>
</dbReference>
<keyword evidence="4" id="KW-1185">Reference proteome</keyword>
<dbReference type="GO" id="GO:0045022">
    <property type="term" value="P:early endosome to late endosome transport"/>
    <property type="evidence" value="ECO:0007669"/>
    <property type="project" value="TreeGrafter"/>
</dbReference>
<dbReference type="GO" id="GO:0005769">
    <property type="term" value="C:early endosome"/>
    <property type="evidence" value="ECO:0007669"/>
    <property type="project" value="TreeGrafter"/>
</dbReference>
<feature type="repeat" description="ANK" evidence="1">
    <location>
        <begin position="524"/>
        <end position="545"/>
    </location>
</feature>
<gene>
    <name evidence="5" type="primary">LOC106743321</name>
</gene>
<protein>
    <submittedName>
        <fullName evidence="5">Ankyrin repeat domain-containing protein 27-like</fullName>
    </submittedName>
</protein>
<organism evidence="4 5">
    <name type="scientific">Dinoponera quadriceps</name>
    <name type="common">South American ant</name>
    <dbReference type="NCBI Taxonomy" id="609295"/>
    <lineage>
        <taxon>Eukaryota</taxon>
        <taxon>Metazoa</taxon>
        <taxon>Ecdysozoa</taxon>
        <taxon>Arthropoda</taxon>
        <taxon>Hexapoda</taxon>
        <taxon>Insecta</taxon>
        <taxon>Pterygota</taxon>
        <taxon>Neoptera</taxon>
        <taxon>Endopterygota</taxon>
        <taxon>Hymenoptera</taxon>
        <taxon>Apocrita</taxon>
        <taxon>Aculeata</taxon>
        <taxon>Formicoidea</taxon>
        <taxon>Formicidae</taxon>
        <taxon>Ponerinae</taxon>
        <taxon>Ponerini</taxon>
        <taxon>Dinoponera</taxon>
    </lineage>
</organism>
<proteinExistence type="predicted"/>
<dbReference type="SUPFAM" id="SSF109993">
    <property type="entry name" value="VPS9 domain"/>
    <property type="match status" value="1"/>
</dbReference>
<dbReference type="PANTHER" id="PTHR24170">
    <property type="entry name" value="ANKYRIN REPEAT DOMAIN-CONTAINING PROTEIN 27"/>
    <property type="match status" value="1"/>
</dbReference>
<dbReference type="PRINTS" id="PR01415">
    <property type="entry name" value="ANKYRIN"/>
</dbReference>
<feature type="region of interest" description="Disordered" evidence="2">
    <location>
        <begin position="372"/>
        <end position="397"/>
    </location>
</feature>
<dbReference type="Gene3D" id="1.25.40.20">
    <property type="entry name" value="Ankyrin repeat-containing domain"/>
    <property type="match status" value="4"/>
</dbReference>
<feature type="repeat" description="ANK" evidence="1">
    <location>
        <begin position="563"/>
        <end position="595"/>
    </location>
</feature>
<feature type="repeat" description="ANK" evidence="1">
    <location>
        <begin position="789"/>
        <end position="821"/>
    </location>
</feature>
<dbReference type="InterPro" id="IPR036770">
    <property type="entry name" value="Ankyrin_rpt-contain_sf"/>
</dbReference>
<dbReference type="InterPro" id="IPR003123">
    <property type="entry name" value="VPS9"/>
</dbReference>
<feature type="repeat" description="ANK" evidence="1">
    <location>
        <begin position="721"/>
        <end position="753"/>
    </location>
</feature>
<evidence type="ECO:0000313" key="4">
    <source>
        <dbReference type="Proteomes" id="UP000515204"/>
    </source>
</evidence>
<dbReference type="GO" id="GO:0048812">
    <property type="term" value="P:neuron projection morphogenesis"/>
    <property type="evidence" value="ECO:0007669"/>
    <property type="project" value="TreeGrafter"/>
</dbReference>
<dbReference type="GO" id="GO:0000149">
    <property type="term" value="F:SNARE binding"/>
    <property type="evidence" value="ECO:0007669"/>
    <property type="project" value="TreeGrafter"/>
</dbReference>
<evidence type="ECO:0000313" key="5">
    <source>
        <dbReference type="RefSeq" id="XP_014472534.1"/>
    </source>
</evidence>
<dbReference type="PROSITE" id="PS51205">
    <property type="entry name" value="VPS9"/>
    <property type="match status" value="1"/>
</dbReference>
<dbReference type="CDD" id="cd22885">
    <property type="entry name" value="ANKRD27_zf1"/>
    <property type="match status" value="1"/>
</dbReference>
<accession>A0A6P3X3S9</accession>
<dbReference type="OrthoDB" id="411646at2759"/>
<dbReference type="GeneID" id="106743321"/>
<sequence length="865" mass="96707">MDYDEDLSENEFLRELRQHHEATLQQVIQEGWIVCVPRSGSFSNRKFQKDEINAHVLVPRQDLFTAQFDSLDGKEILLVDRILTVKHDAQQYSTRLLFEETFYNSDLRKYCVWCIEQPLETSMCISDNCTSKITNLQEAVNFLQMELLEKELRSDFEVKIKDFLYHNKDLNSVPMQAQRELVYSLYTDCLRTLLEHAAPREKALGSGYYYWSIRVSLETYILYILRRVLLKSLSAGTAAEDAALNKITRNLSEIRLDDLRIRSDLQSRVDGARLELSRLDCFVTVLGKIECLRRTVNHVSHGSSSVVSSDDLLPVLVYLVIKAGLSNWMAQLAFMQQFRFSARSVHETDEGSFLITSLEAAIEHVRSGAISRSVPISPDPRKPTTKKRATSEQQPSAAERLFACIEKGELAEVQMMLARDESGQPSDTALCHPLCTCASCERSWAHQRDLRTCPKDERGFTPLHMAVLCNQIAIVDYLLDHEIDIDVADSDGLTALHHACIRGHQGVLLHMLHANADPTVTDSTGNTPLHCATERGHESCVKALLYLSEQMKVPVDVNAGNENGDTALHLAAKWGYVLIVRILLECGANCRLTNRKGQTPLTVTYSRYIGKLLEYYANVCCDSSQPRTGPQVAQKSKQSGQPHPEHRTIDRLLAAIVEGDTCLACYYLGLEVYRERLPDVRCANGMCHPLCDCERCSAIGETLLERCKRRRALAINVCNSLGETALHVAAATGRTEMVRLLLDAGANVNVTTASEGRTPLHLACLNGNVDSVRLLLNCATCYLDAQDYDGNTPLHLVSQAGNAKLVGLLLRQGANVDARNRHDMTPLRQLELEMSGVLSANYGDVLKMLKRNSQPSSSSSSSFDD</sequence>
<dbReference type="SMART" id="SM00248">
    <property type="entry name" value="ANK"/>
    <property type="match status" value="7"/>
</dbReference>
<dbReference type="Proteomes" id="UP000515204">
    <property type="component" value="Unplaced"/>
</dbReference>
<dbReference type="InterPro" id="IPR002110">
    <property type="entry name" value="Ankyrin_rpt"/>
</dbReference>
<dbReference type="Pfam" id="PF02204">
    <property type="entry name" value="VPS9"/>
    <property type="match status" value="1"/>
</dbReference>
<evidence type="ECO:0000256" key="2">
    <source>
        <dbReference type="SAM" id="MobiDB-lite"/>
    </source>
</evidence>
<dbReference type="InterPro" id="IPR037191">
    <property type="entry name" value="VPS9_dom_sf"/>
</dbReference>
<dbReference type="GO" id="GO:0030133">
    <property type="term" value="C:transport vesicle"/>
    <property type="evidence" value="ECO:0007669"/>
    <property type="project" value="TreeGrafter"/>
</dbReference>
<dbReference type="GO" id="GO:0043005">
    <property type="term" value="C:neuron projection"/>
    <property type="evidence" value="ECO:0007669"/>
    <property type="project" value="TreeGrafter"/>
</dbReference>
<dbReference type="GO" id="GO:0005886">
    <property type="term" value="C:plasma membrane"/>
    <property type="evidence" value="ECO:0007669"/>
    <property type="project" value="TreeGrafter"/>
</dbReference>
<dbReference type="GO" id="GO:0005085">
    <property type="term" value="F:guanyl-nucleotide exchange factor activity"/>
    <property type="evidence" value="ECO:0007669"/>
    <property type="project" value="TreeGrafter"/>
</dbReference>
<reference evidence="5" key="1">
    <citation type="submission" date="2025-08" db="UniProtKB">
        <authorList>
            <consortium name="RefSeq"/>
        </authorList>
    </citation>
    <scope>IDENTIFICATION</scope>
</reference>
<dbReference type="KEGG" id="dqu:106743321"/>
<dbReference type="Pfam" id="PF12796">
    <property type="entry name" value="Ank_2"/>
    <property type="match status" value="2"/>
</dbReference>